<dbReference type="GO" id="GO:0003677">
    <property type="term" value="F:DNA binding"/>
    <property type="evidence" value="ECO:0007669"/>
    <property type="project" value="InterPro"/>
</dbReference>
<organism evidence="4 5">
    <name type="scientific">Oscillochloris trichoides DG-6</name>
    <dbReference type="NCBI Taxonomy" id="765420"/>
    <lineage>
        <taxon>Bacteria</taxon>
        <taxon>Bacillati</taxon>
        <taxon>Chloroflexota</taxon>
        <taxon>Chloroflexia</taxon>
        <taxon>Chloroflexales</taxon>
        <taxon>Chloroflexineae</taxon>
        <taxon>Oscillochloridaceae</taxon>
        <taxon>Oscillochloris</taxon>
    </lineage>
</organism>
<reference evidence="4 5" key="1">
    <citation type="journal article" date="2011" name="J. Bacteriol.">
        <title>Draft genome sequence of the anoxygenic filamentous phototrophic bacterium Oscillochloris trichoides subsp. DG-6.</title>
        <authorList>
            <person name="Kuznetsov B.B."/>
            <person name="Ivanovsky R.N."/>
            <person name="Keppen O.I."/>
            <person name="Sukhacheva M.V."/>
            <person name="Bumazhkin B.K."/>
            <person name="Patutina E.O."/>
            <person name="Beletsky A.V."/>
            <person name="Mardanov A.V."/>
            <person name="Baslerov R.V."/>
            <person name="Panteleeva A.N."/>
            <person name="Kolganova T.V."/>
            <person name="Ravin N.V."/>
            <person name="Skryabin K.G."/>
        </authorList>
    </citation>
    <scope>NUCLEOTIDE SEQUENCE [LARGE SCALE GENOMIC DNA]</scope>
    <source>
        <strain evidence="4 5">DG-6</strain>
    </source>
</reference>
<dbReference type="GO" id="GO:0051301">
    <property type="term" value="P:cell division"/>
    <property type="evidence" value="ECO:0007669"/>
    <property type="project" value="UniProtKB-KW"/>
</dbReference>
<dbReference type="GO" id="GO:0005524">
    <property type="term" value="F:ATP binding"/>
    <property type="evidence" value="ECO:0007669"/>
    <property type="project" value="UniProtKB-UniRule"/>
</dbReference>
<keyword evidence="5" id="KW-1185">Reference proteome</keyword>
<dbReference type="EMBL" id="ADVR01000061">
    <property type="protein sequence ID" value="EFO80323.1"/>
    <property type="molecule type" value="Genomic_DNA"/>
</dbReference>
<feature type="domain" description="FtsK" evidence="3">
    <location>
        <begin position="70"/>
        <end position="267"/>
    </location>
</feature>
<evidence type="ECO:0000313" key="5">
    <source>
        <dbReference type="Proteomes" id="UP000054010"/>
    </source>
</evidence>
<feature type="binding site" evidence="1">
    <location>
        <begin position="90"/>
        <end position="97"/>
    </location>
    <ligand>
        <name>ATP</name>
        <dbReference type="ChEBI" id="CHEBI:30616"/>
    </ligand>
</feature>
<keyword evidence="4" id="KW-0132">Cell division</keyword>
<protein>
    <submittedName>
        <fullName evidence="4">Cell division FtsK/SpoIIIE</fullName>
    </submittedName>
</protein>
<keyword evidence="4" id="KW-0131">Cell cycle</keyword>
<keyword evidence="1" id="KW-0547">Nucleotide-binding</keyword>
<dbReference type="Proteomes" id="UP000054010">
    <property type="component" value="Unassembled WGS sequence"/>
</dbReference>
<sequence>MSATTTTTSVLTRLGLRPTTPTATIPATLPGAGRALAQPPGIEASLAYMQRVSPNDRYLLPLGWHLTQQQRPDLVHTALVGETNHILISGASDSGKDNLAWWMLLALALMQPDPKHLQIGIIDGKGLDFQPWQNKAQTWALATDPEAIPTTMRALSAKRQRRRDILATAGVSKWEHYQGNDLPLLVIFISELSLLDTALKRERLQKDRDRTLDLDLDAWLNTELTTGRAFGMRYLIGIQTVTGMEMVWRSQIGVFMGGYQPDESQVKPNTGKTAKQIAASGAVPPNLLPPPPTGAGVFTVVSGEQCVTVRAPYLSDSERRRWLSNIQDRPQAEVPVEPIPQQETETPNETSLTLPPTEIAIIGARIALGHTKTAIVRAIPDYDTRRHREFAAYYERIAAELAGRGVVKGGG</sequence>
<dbReference type="InterPro" id="IPR002543">
    <property type="entry name" value="FtsK_dom"/>
</dbReference>
<dbReference type="STRING" id="765420.OSCT_1782"/>
<dbReference type="eggNOG" id="COG1674">
    <property type="taxonomic scope" value="Bacteria"/>
</dbReference>
<evidence type="ECO:0000256" key="2">
    <source>
        <dbReference type="SAM" id="MobiDB-lite"/>
    </source>
</evidence>
<dbReference type="Pfam" id="PF01580">
    <property type="entry name" value="FtsK_SpoIIIE"/>
    <property type="match status" value="1"/>
</dbReference>
<dbReference type="HOGENOM" id="CLU_668766_0_0_0"/>
<gene>
    <name evidence="4" type="ORF">OSCT_1782</name>
</gene>
<dbReference type="InterPro" id="IPR027417">
    <property type="entry name" value="P-loop_NTPase"/>
</dbReference>
<evidence type="ECO:0000313" key="4">
    <source>
        <dbReference type="EMBL" id="EFO80323.1"/>
    </source>
</evidence>
<evidence type="ECO:0000256" key="1">
    <source>
        <dbReference type="PROSITE-ProRule" id="PRU00289"/>
    </source>
</evidence>
<proteinExistence type="predicted"/>
<feature type="region of interest" description="Disordered" evidence="2">
    <location>
        <begin position="325"/>
        <end position="352"/>
    </location>
</feature>
<keyword evidence="1" id="KW-0067">ATP-binding</keyword>
<dbReference type="SUPFAM" id="SSF52540">
    <property type="entry name" value="P-loop containing nucleoside triphosphate hydrolases"/>
    <property type="match status" value="1"/>
</dbReference>
<dbReference type="PROSITE" id="PS50901">
    <property type="entry name" value="FTSK"/>
    <property type="match status" value="1"/>
</dbReference>
<dbReference type="Gene3D" id="3.40.50.300">
    <property type="entry name" value="P-loop containing nucleotide triphosphate hydrolases"/>
    <property type="match status" value="1"/>
</dbReference>
<accession>E1IEN1</accession>
<dbReference type="AlphaFoldDB" id="E1IEN1"/>
<evidence type="ECO:0000259" key="3">
    <source>
        <dbReference type="PROSITE" id="PS50901"/>
    </source>
</evidence>
<comment type="caution">
    <text evidence="4">The sequence shown here is derived from an EMBL/GenBank/DDBJ whole genome shotgun (WGS) entry which is preliminary data.</text>
</comment>
<feature type="compositionally biased region" description="Polar residues" evidence="2">
    <location>
        <begin position="341"/>
        <end position="352"/>
    </location>
</feature>
<dbReference type="OrthoDB" id="140986at2"/>
<name>E1IEN1_9CHLR</name>